<dbReference type="Gene3D" id="1.10.150.690">
    <property type="entry name" value="DUF2063"/>
    <property type="match status" value="1"/>
</dbReference>
<dbReference type="eggNOG" id="COG3219">
    <property type="taxonomic scope" value="Bacteria"/>
</dbReference>
<protein>
    <recommendedName>
        <fullName evidence="1">Putative DNA-binding domain-containing protein</fullName>
    </recommendedName>
</protein>
<dbReference type="STRING" id="1141662.OOA_16739"/>
<dbReference type="OrthoDB" id="7595107at2"/>
<name>K8WDD7_9GAMM</name>
<reference evidence="2 3" key="1">
    <citation type="journal article" date="2012" name="BMC Genomics">
        <title>Comparative genomics of bacteria in the genus Providencia isolated from wild Drosophila melanogaster.</title>
        <authorList>
            <person name="Galac M.R."/>
            <person name="Lazzaro B.P."/>
        </authorList>
    </citation>
    <scope>NUCLEOTIDE SEQUENCE [LARGE SCALE GENOMIC DNA]</scope>
    <source>
        <strain evidence="2 3">DSM 19968</strain>
    </source>
</reference>
<evidence type="ECO:0000313" key="2">
    <source>
        <dbReference type="EMBL" id="EKT55457.1"/>
    </source>
</evidence>
<keyword evidence="3" id="KW-1185">Reference proteome</keyword>
<proteinExistence type="predicted"/>
<gene>
    <name evidence="2" type="ORF">OOA_16739</name>
</gene>
<dbReference type="PATRIC" id="fig|1141662.3.peg.3395"/>
<dbReference type="Proteomes" id="UP000009336">
    <property type="component" value="Unassembled WGS sequence"/>
</dbReference>
<dbReference type="RefSeq" id="WP_008913329.1">
    <property type="nucleotide sequence ID" value="NZ_KB233225.1"/>
</dbReference>
<dbReference type="EMBL" id="AKKL01000046">
    <property type="protein sequence ID" value="EKT55457.1"/>
    <property type="molecule type" value="Genomic_DNA"/>
</dbReference>
<dbReference type="AlphaFoldDB" id="K8WDD7"/>
<comment type="caution">
    <text evidence="2">The sequence shown here is derived from an EMBL/GenBank/DDBJ whole genome shotgun (WGS) entry which is preliminary data.</text>
</comment>
<dbReference type="InterPro" id="IPR044922">
    <property type="entry name" value="DUF2063_N_sf"/>
</dbReference>
<feature type="domain" description="Putative DNA-binding" evidence="1">
    <location>
        <begin position="17"/>
        <end position="96"/>
    </location>
</feature>
<dbReference type="InterPro" id="IPR018640">
    <property type="entry name" value="DUF2063"/>
</dbReference>
<accession>K8WDD7</accession>
<dbReference type="HOGENOM" id="CLU_1064970_0_0_6"/>
<evidence type="ECO:0000313" key="3">
    <source>
        <dbReference type="Proteomes" id="UP000009336"/>
    </source>
</evidence>
<sequence>MIIAHSVPALLAAAEEEFSILLRSPNASDEKLPRGISLYRKIVRENITGVLKSVFPLFSQRLKEEDINEIVDMFLYRHQANQPEFHQIATELLLFMRQQCQLSVHELALIEYEWLMYAVEIDDSKVPIPQKISLGNREIPDIEIVLNPTLKIVVLPFSLPLTEETNDKESSFTHYFALYRKYDNAIWQKKLSEIEVYLLSKMTHEVISAVSLMLFTQEISFQSWLEANNNDEIFSIIFKS</sequence>
<evidence type="ECO:0000259" key="1">
    <source>
        <dbReference type="Pfam" id="PF09836"/>
    </source>
</evidence>
<organism evidence="2 3">
    <name type="scientific">Providencia burhodogranariea DSM 19968</name>
    <dbReference type="NCBI Taxonomy" id="1141662"/>
    <lineage>
        <taxon>Bacteria</taxon>
        <taxon>Pseudomonadati</taxon>
        <taxon>Pseudomonadota</taxon>
        <taxon>Gammaproteobacteria</taxon>
        <taxon>Enterobacterales</taxon>
        <taxon>Morganellaceae</taxon>
        <taxon>Providencia</taxon>
    </lineage>
</organism>
<dbReference type="Pfam" id="PF09836">
    <property type="entry name" value="DUF2063"/>
    <property type="match status" value="1"/>
</dbReference>